<sequence length="293" mass="34044">MRTEEEMFHIIINTARSDDRVLAAYLKGSRANPNVLRDIYQDFDIMYVVKETESFRADLSWMDPFGKVILKQEQDDVFGYGDRFGLRSHYDRTYSWLLIFEDGNRIDIGVETVEAMREGSNRNKLFLPLLDKTGCLPKLPPPTDEDFYVRKPGAEQFRGCCNDFFWSLCDVAKGIFRDELPFAMTTYYAQPHHMLEIMLGWYIGSRTDYSVSCGKQNKYFKRYLPETIYRLYQQTFPDSSYAHFWKSMDASCRLFRETAVLVAESLGVVYPEEYEQGFITYVKAVSGGSGADC</sequence>
<comment type="caution">
    <text evidence="1">The sequence shown here is derived from an EMBL/GenBank/DDBJ whole genome shotgun (WGS) entry which is preliminary data.</text>
</comment>
<dbReference type="Gene3D" id="1.20.120.330">
    <property type="entry name" value="Nucleotidyltransferases domain 2"/>
    <property type="match status" value="1"/>
</dbReference>
<dbReference type="EMBL" id="DYVY01000146">
    <property type="protein sequence ID" value="HJF94874.1"/>
    <property type="molecule type" value="Genomic_DNA"/>
</dbReference>
<dbReference type="Gene3D" id="3.30.460.10">
    <property type="entry name" value="Beta Polymerase, domain 2"/>
    <property type="match status" value="1"/>
</dbReference>
<evidence type="ECO:0000313" key="1">
    <source>
        <dbReference type="EMBL" id="HJF94874.1"/>
    </source>
</evidence>
<dbReference type="Pfam" id="PF04439">
    <property type="entry name" value="Adenyl_transf"/>
    <property type="match status" value="1"/>
</dbReference>
<name>A0A921I2M4_9FIRM</name>
<gene>
    <name evidence="1" type="ORF">K8V82_08800</name>
</gene>
<dbReference type="SUPFAM" id="SSF81631">
    <property type="entry name" value="PAP/OAS1 substrate-binding domain"/>
    <property type="match status" value="1"/>
</dbReference>
<evidence type="ECO:0000313" key="2">
    <source>
        <dbReference type="Proteomes" id="UP000769156"/>
    </source>
</evidence>
<accession>A0A921I2M4</accession>
<reference evidence="1" key="1">
    <citation type="journal article" date="2021" name="PeerJ">
        <title>Extensive microbial diversity within the chicken gut microbiome revealed by metagenomics and culture.</title>
        <authorList>
            <person name="Gilroy R."/>
            <person name="Ravi A."/>
            <person name="Getino M."/>
            <person name="Pursley I."/>
            <person name="Horton D.L."/>
            <person name="Alikhan N.F."/>
            <person name="Baker D."/>
            <person name="Gharbi K."/>
            <person name="Hall N."/>
            <person name="Watson M."/>
            <person name="Adriaenssens E.M."/>
            <person name="Foster-Nyarko E."/>
            <person name="Jarju S."/>
            <person name="Secka A."/>
            <person name="Antonio M."/>
            <person name="Oren A."/>
            <person name="Chaudhuri R.R."/>
            <person name="La Ragione R."/>
            <person name="Hildebrand F."/>
            <person name="Pallen M.J."/>
        </authorList>
    </citation>
    <scope>NUCLEOTIDE SEQUENCE</scope>
    <source>
        <strain evidence="1">ChiSjej5B23-16112</strain>
    </source>
</reference>
<dbReference type="InterPro" id="IPR043519">
    <property type="entry name" value="NT_sf"/>
</dbReference>
<dbReference type="AlphaFoldDB" id="A0A921I2M4"/>
<reference evidence="1" key="2">
    <citation type="submission" date="2021-09" db="EMBL/GenBank/DDBJ databases">
        <authorList>
            <person name="Gilroy R."/>
        </authorList>
    </citation>
    <scope>NUCLEOTIDE SEQUENCE</scope>
    <source>
        <strain evidence="1">ChiSjej5B23-16112</strain>
    </source>
</reference>
<proteinExistence type="predicted"/>
<organism evidence="1 2">
    <name type="scientific">Lachnoclostridium phocaeense</name>
    <dbReference type="NCBI Taxonomy" id="1871021"/>
    <lineage>
        <taxon>Bacteria</taxon>
        <taxon>Bacillati</taxon>
        <taxon>Bacillota</taxon>
        <taxon>Clostridia</taxon>
        <taxon>Lachnospirales</taxon>
        <taxon>Lachnospiraceae</taxon>
    </lineage>
</organism>
<dbReference type="SUPFAM" id="SSF81301">
    <property type="entry name" value="Nucleotidyltransferase"/>
    <property type="match status" value="1"/>
</dbReference>
<dbReference type="Proteomes" id="UP000769156">
    <property type="component" value="Unassembled WGS sequence"/>
</dbReference>
<protein>
    <submittedName>
        <fullName evidence="1">Aminoglycoside 6-adenylyltransferase</fullName>
    </submittedName>
</protein>
<dbReference type="InterPro" id="IPR007530">
    <property type="entry name" value="Aminoglycoside_adenylylTfrase"/>
</dbReference>